<evidence type="ECO:0000256" key="2">
    <source>
        <dbReference type="ARBA" id="ARBA00022737"/>
    </source>
</evidence>
<dbReference type="Gene3D" id="3.30.710.10">
    <property type="entry name" value="Potassium Channel Kv1.1, Chain A"/>
    <property type="match status" value="1"/>
</dbReference>
<keyword evidence="2" id="KW-0677">Repeat</keyword>
<evidence type="ECO:0000313" key="4">
    <source>
        <dbReference type="EMBL" id="KAH3699349.1"/>
    </source>
</evidence>
<dbReference type="SMART" id="SM00225">
    <property type="entry name" value="BTB"/>
    <property type="match status" value="1"/>
</dbReference>
<dbReference type="PANTHER" id="PTHR45632">
    <property type="entry name" value="LD33804P"/>
    <property type="match status" value="1"/>
</dbReference>
<dbReference type="AlphaFoldDB" id="A0A9D4BKI7"/>
<dbReference type="InterPro" id="IPR011333">
    <property type="entry name" value="SKP1/BTB/POZ_sf"/>
</dbReference>
<evidence type="ECO:0000259" key="3">
    <source>
        <dbReference type="PROSITE" id="PS50097"/>
    </source>
</evidence>
<evidence type="ECO:0000313" key="5">
    <source>
        <dbReference type="Proteomes" id="UP000828390"/>
    </source>
</evidence>
<organism evidence="4 5">
    <name type="scientific">Dreissena polymorpha</name>
    <name type="common">Zebra mussel</name>
    <name type="synonym">Mytilus polymorpha</name>
    <dbReference type="NCBI Taxonomy" id="45954"/>
    <lineage>
        <taxon>Eukaryota</taxon>
        <taxon>Metazoa</taxon>
        <taxon>Spiralia</taxon>
        <taxon>Lophotrochozoa</taxon>
        <taxon>Mollusca</taxon>
        <taxon>Bivalvia</taxon>
        <taxon>Autobranchia</taxon>
        <taxon>Heteroconchia</taxon>
        <taxon>Euheterodonta</taxon>
        <taxon>Imparidentia</taxon>
        <taxon>Neoheterodontei</taxon>
        <taxon>Myida</taxon>
        <taxon>Dreissenoidea</taxon>
        <taxon>Dreissenidae</taxon>
        <taxon>Dreissena</taxon>
    </lineage>
</organism>
<sequence>MSEYKALVSDLKLGETLFQQAEESSKFCDVVIVYGLPDDMKQIWVHWCVLVQCPYFEAMFRSGLEEKQQGKIFITESLHEEAVSAVIGFLYKGEVNLEYRLIGDVLNAADYFQFGDLHEVCKRYLLTVPLTTENCVELLTIAGRYNFEDIQTRAITYITNNLIQIIEHPANSKAMTDIIMTQIWDKANRDRKCQMTLFNFCRTWLWCDVMNRKETFENLFCSLNLNETSHEFFQSLSYDYVQTFKKCRKFYVHFNSQNFQTRLTFTADTIGVVLLVAKIPQLHKSGGIYAYAIGTERWSFLTRLPRELREFDYNKYCIGVDPIGKFIYVIRQREHYISKHSAVLEIPSHRYDCEQNTWELETYTLNIKDERQVSIEGIVCDKTGTFLIAETRMRKRQYKNVQLLACREDTTLVEVALVPNICKRWYSSCDIKYCVVGDSCIIVLCTDIEIGHRTIKISVTNTNMPQTNICKTIKESHIGYNARFETNEMLYSNGARGIIFRFGSEHHREVSLSPVQCTTVEGEVLPRYRGDEEGVQLDNILTGNGENVVSVYDRHTQTLRVIDCITKEQHLAPPFPYDFQDCTLVHANLAARLLKCRIDCPHCLFEIKSDIN</sequence>
<dbReference type="Proteomes" id="UP000828390">
    <property type="component" value="Unassembled WGS sequence"/>
</dbReference>
<evidence type="ECO:0000256" key="1">
    <source>
        <dbReference type="ARBA" id="ARBA00022441"/>
    </source>
</evidence>
<comment type="caution">
    <text evidence="4">The sequence shown here is derived from an EMBL/GenBank/DDBJ whole genome shotgun (WGS) entry which is preliminary data.</text>
</comment>
<dbReference type="SUPFAM" id="SSF54695">
    <property type="entry name" value="POZ domain"/>
    <property type="match status" value="1"/>
</dbReference>
<dbReference type="OrthoDB" id="45365at2759"/>
<name>A0A9D4BKI7_DREPO</name>
<dbReference type="EMBL" id="JAIWYP010000015">
    <property type="protein sequence ID" value="KAH3699349.1"/>
    <property type="molecule type" value="Genomic_DNA"/>
</dbReference>
<proteinExistence type="predicted"/>
<dbReference type="InterPro" id="IPR000210">
    <property type="entry name" value="BTB/POZ_dom"/>
</dbReference>
<dbReference type="PROSITE" id="PS50097">
    <property type="entry name" value="BTB"/>
    <property type="match status" value="1"/>
</dbReference>
<feature type="domain" description="BTB" evidence="3">
    <location>
        <begin position="28"/>
        <end position="99"/>
    </location>
</feature>
<dbReference type="Pfam" id="PF00651">
    <property type="entry name" value="BTB"/>
    <property type="match status" value="1"/>
</dbReference>
<protein>
    <recommendedName>
        <fullName evidence="3">BTB domain-containing protein</fullName>
    </recommendedName>
</protein>
<dbReference type="CDD" id="cd14733">
    <property type="entry name" value="BACK"/>
    <property type="match status" value="1"/>
</dbReference>
<gene>
    <name evidence="4" type="ORF">DPMN_074305</name>
</gene>
<keyword evidence="1" id="KW-0880">Kelch repeat</keyword>
<dbReference type="Gene3D" id="1.25.40.420">
    <property type="match status" value="1"/>
</dbReference>
<reference evidence="4" key="2">
    <citation type="submission" date="2020-11" db="EMBL/GenBank/DDBJ databases">
        <authorList>
            <person name="McCartney M.A."/>
            <person name="Auch B."/>
            <person name="Kono T."/>
            <person name="Mallez S."/>
            <person name="Becker A."/>
            <person name="Gohl D.M."/>
            <person name="Silverstein K.A.T."/>
            <person name="Koren S."/>
            <person name="Bechman K.B."/>
            <person name="Herman A."/>
            <person name="Abrahante J.E."/>
            <person name="Garbe J."/>
        </authorList>
    </citation>
    <scope>NUCLEOTIDE SEQUENCE</scope>
    <source>
        <strain evidence="4">Duluth1</strain>
        <tissue evidence="4">Whole animal</tissue>
    </source>
</reference>
<dbReference type="PANTHER" id="PTHR45632:SF3">
    <property type="entry name" value="KELCH-LIKE PROTEIN 32"/>
    <property type="match status" value="1"/>
</dbReference>
<reference evidence="4" key="1">
    <citation type="journal article" date="2019" name="bioRxiv">
        <title>The Genome of the Zebra Mussel, Dreissena polymorpha: A Resource for Invasive Species Research.</title>
        <authorList>
            <person name="McCartney M.A."/>
            <person name="Auch B."/>
            <person name="Kono T."/>
            <person name="Mallez S."/>
            <person name="Zhang Y."/>
            <person name="Obille A."/>
            <person name="Becker A."/>
            <person name="Abrahante J.E."/>
            <person name="Garbe J."/>
            <person name="Badalamenti J.P."/>
            <person name="Herman A."/>
            <person name="Mangelson H."/>
            <person name="Liachko I."/>
            <person name="Sullivan S."/>
            <person name="Sone E.D."/>
            <person name="Koren S."/>
            <person name="Silverstein K.A.T."/>
            <person name="Beckman K.B."/>
            <person name="Gohl D.M."/>
        </authorList>
    </citation>
    <scope>NUCLEOTIDE SEQUENCE</scope>
    <source>
        <strain evidence="4">Duluth1</strain>
        <tissue evidence="4">Whole animal</tissue>
    </source>
</reference>
<keyword evidence="5" id="KW-1185">Reference proteome</keyword>
<accession>A0A9D4BKI7</accession>